<keyword evidence="1" id="KW-0472">Membrane</keyword>
<dbReference type="PANTHER" id="PTHR38008:SF2">
    <property type="entry name" value="HEMOLYSIN"/>
    <property type="match status" value="1"/>
</dbReference>
<evidence type="ECO:0008006" key="4">
    <source>
        <dbReference type="Google" id="ProtNLM"/>
    </source>
</evidence>
<dbReference type="InterPro" id="IPR005590">
    <property type="entry name" value="DUF333"/>
</dbReference>
<evidence type="ECO:0000313" key="2">
    <source>
        <dbReference type="EMBL" id="PIS14298.1"/>
    </source>
</evidence>
<dbReference type="AlphaFoldDB" id="A0A2H0WQT0"/>
<dbReference type="EMBL" id="PEZI01000071">
    <property type="protein sequence ID" value="PIS14298.1"/>
    <property type="molecule type" value="Genomic_DNA"/>
</dbReference>
<gene>
    <name evidence="2" type="ORF">COT64_03425</name>
</gene>
<name>A0A2H0WQT0_9BACT</name>
<accession>A0A2H0WQT0</accession>
<keyword evidence="1" id="KW-1133">Transmembrane helix</keyword>
<protein>
    <recommendedName>
        <fullName evidence="4">DUF333 domain-containing protein</fullName>
    </recommendedName>
</protein>
<organism evidence="2 3">
    <name type="scientific">Candidatus Shapirobacteria bacterium CG09_land_8_20_14_0_10_39_12</name>
    <dbReference type="NCBI Taxonomy" id="1974885"/>
    <lineage>
        <taxon>Bacteria</taxon>
        <taxon>Candidatus Shapironibacteriota</taxon>
    </lineage>
</organism>
<reference evidence="3" key="1">
    <citation type="submission" date="2017-09" db="EMBL/GenBank/DDBJ databases">
        <title>Depth-based differentiation of microbial function through sediment-hosted aquifers and enrichment of novel symbionts in the deep terrestrial subsurface.</title>
        <authorList>
            <person name="Probst A.J."/>
            <person name="Ladd B."/>
            <person name="Jarett J.K."/>
            <person name="Geller-Mcgrath D.E."/>
            <person name="Sieber C.M.K."/>
            <person name="Emerson J.B."/>
            <person name="Anantharaman K."/>
            <person name="Thomas B.C."/>
            <person name="Malmstrom R."/>
            <person name="Stieglmeier M."/>
            <person name="Klingl A."/>
            <person name="Woyke T."/>
            <person name="Ryan C.M."/>
            <person name="Banfield J.F."/>
        </authorList>
    </citation>
    <scope>NUCLEOTIDE SEQUENCE [LARGE SCALE GENOMIC DNA]</scope>
</reference>
<keyword evidence="1" id="KW-0812">Transmembrane</keyword>
<sequence length="177" mass="19367">MIRKAFLGFLGIVFIVLVVIFGVRLFSGEDNRNGQQLPAQKDLTETAIANPASKNCEDKGGKIVFLNETSGQLGICQFTDGSECEEWQFYRGECKKGQFTSADTSHAYSGVITKINGRFSFKDSLGITYTLEIPANVSLELQERLSAEAFSAGIVTLVAAETPPLSKNLILKSFQEK</sequence>
<proteinExistence type="predicted"/>
<evidence type="ECO:0000313" key="3">
    <source>
        <dbReference type="Proteomes" id="UP000230775"/>
    </source>
</evidence>
<feature type="transmembrane region" description="Helical" evidence="1">
    <location>
        <begin position="6"/>
        <end position="26"/>
    </location>
</feature>
<dbReference type="PANTHER" id="PTHR38008">
    <property type="entry name" value="HEMOLYSIN-RELATED"/>
    <property type="match status" value="1"/>
</dbReference>
<dbReference type="Proteomes" id="UP000230775">
    <property type="component" value="Unassembled WGS sequence"/>
</dbReference>
<evidence type="ECO:0000256" key="1">
    <source>
        <dbReference type="SAM" id="Phobius"/>
    </source>
</evidence>
<comment type="caution">
    <text evidence="2">The sequence shown here is derived from an EMBL/GenBank/DDBJ whole genome shotgun (WGS) entry which is preliminary data.</text>
</comment>
<dbReference type="Pfam" id="PF03891">
    <property type="entry name" value="DUF333"/>
    <property type="match status" value="1"/>
</dbReference>